<evidence type="ECO:0000313" key="5">
    <source>
        <dbReference type="Proteomes" id="UP000327157"/>
    </source>
</evidence>
<feature type="compositionally biased region" description="Basic residues" evidence="3">
    <location>
        <begin position="141"/>
        <end position="152"/>
    </location>
</feature>
<keyword evidence="5" id="KW-1185">Reference proteome</keyword>
<evidence type="ECO:0000256" key="3">
    <source>
        <dbReference type="SAM" id="MobiDB-lite"/>
    </source>
</evidence>
<keyword evidence="1" id="KW-0540">Nuclease</keyword>
<reference evidence="4 5" key="3">
    <citation type="submission" date="2019-11" db="EMBL/GenBank/DDBJ databases">
        <title>A de novo genome assembly of a pear dwarfing rootstock.</title>
        <authorList>
            <person name="Wang F."/>
            <person name="Wang J."/>
            <person name="Li S."/>
            <person name="Zhang Y."/>
            <person name="Fang M."/>
            <person name="Ma L."/>
            <person name="Zhao Y."/>
            <person name="Jiang S."/>
        </authorList>
    </citation>
    <scope>NUCLEOTIDE SEQUENCE [LARGE SCALE GENOMIC DNA]</scope>
    <source>
        <strain evidence="4">S2</strain>
        <tissue evidence="4">Leaf</tissue>
    </source>
</reference>
<reference evidence="4 5" key="1">
    <citation type="submission" date="2019-09" db="EMBL/GenBank/DDBJ databases">
        <authorList>
            <person name="Ou C."/>
        </authorList>
    </citation>
    <scope>NUCLEOTIDE SEQUENCE [LARGE SCALE GENOMIC DNA]</scope>
    <source>
        <strain evidence="4">S2</strain>
        <tissue evidence="4">Leaf</tissue>
    </source>
</reference>
<accession>A0A5N5IQ88</accession>
<sequence>MDCEMVGVGQGNKSALGHVTLVNRWGNVVYDEFVRPVECVVDFRTKRLTFICIYVECRCSSLGLLLSHPKEDIRDTLEYEPFMRGKGPEGHFGVLQLSFLTSRSKMESTALLKGWDKYHFPIKSLNWCRCYHAKLMYWKQKQKKCKPKRKRAKGDELETDDAETES</sequence>
<dbReference type="PANTHER" id="PTHR12801:SF45">
    <property type="entry name" value="RNA EXONUCLEASE 4"/>
    <property type="match status" value="1"/>
</dbReference>
<dbReference type="Gene3D" id="3.30.420.10">
    <property type="entry name" value="Ribonuclease H-like superfamily/Ribonuclease H"/>
    <property type="match status" value="1"/>
</dbReference>
<feature type="compositionally biased region" description="Acidic residues" evidence="3">
    <location>
        <begin position="157"/>
        <end position="166"/>
    </location>
</feature>
<dbReference type="OrthoDB" id="16516at2759"/>
<dbReference type="Proteomes" id="UP000327157">
    <property type="component" value="Chromosome 5"/>
</dbReference>
<keyword evidence="2" id="KW-0378">Hydrolase</keyword>
<evidence type="ECO:0000256" key="2">
    <source>
        <dbReference type="ARBA" id="ARBA00022801"/>
    </source>
</evidence>
<dbReference type="GO" id="GO:0004527">
    <property type="term" value="F:exonuclease activity"/>
    <property type="evidence" value="ECO:0007669"/>
    <property type="project" value="UniProtKB-KW"/>
</dbReference>
<comment type="caution">
    <text evidence="4">The sequence shown here is derived from an EMBL/GenBank/DDBJ whole genome shotgun (WGS) entry which is preliminary data.</text>
</comment>
<name>A0A5N5IQ88_9ROSA</name>
<feature type="region of interest" description="Disordered" evidence="3">
    <location>
        <begin position="141"/>
        <end position="166"/>
    </location>
</feature>
<dbReference type="InterPro" id="IPR047021">
    <property type="entry name" value="REXO1/3/4-like"/>
</dbReference>
<evidence type="ECO:0000256" key="1">
    <source>
        <dbReference type="ARBA" id="ARBA00022722"/>
    </source>
</evidence>
<dbReference type="GO" id="GO:0003676">
    <property type="term" value="F:nucleic acid binding"/>
    <property type="evidence" value="ECO:0007669"/>
    <property type="project" value="InterPro"/>
</dbReference>
<organism evidence="4 5">
    <name type="scientific">Pyrus ussuriensis x Pyrus communis</name>
    <dbReference type="NCBI Taxonomy" id="2448454"/>
    <lineage>
        <taxon>Eukaryota</taxon>
        <taxon>Viridiplantae</taxon>
        <taxon>Streptophyta</taxon>
        <taxon>Embryophyta</taxon>
        <taxon>Tracheophyta</taxon>
        <taxon>Spermatophyta</taxon>
        <taxon>Magnoliopsida</taxon>
        <taxon>eudicotyledons</taxon>
        <taxon>Gunneridae</taxon>
        <taxon>Pentapetalae</taxon>
        <taxon>rosids</taxon>
        <taxon>fabids</taxon>
        <taxon>Rosales</taxon>
        <taxon>Rosaceae</taxon>
        <taxon>Amygdaloideae</taxon>
        <taxon>Maleae</taxon>
        <taxon>Pyrus</taxon>
    </lineage>
</organism>
<gene>
    <name evidence="4" type="ORF">D8674_027608</name>
</gene>
<dbReference type="GO" id="GO:0005634">
    <property type="term" value="C:nucleus"/>
    <property type="evidence" value="ECO:0007669"/>
    <property type="project" value="TreeGrafter"/>
</dbReference>
<dbReference type="AlphaFoldDB" id="A0A5N5IQ88"/>
<keyword evidence="4" id="KW-0269">Exonuclease</keyword>
<dbReference type="EMBL" id="SMOL01000004">
    <property type="protein sequence ID" value="KAB2637074.1"/>
    <property type="molecule type" value="Genomic_DNA"/>
</dbReference>
<dbReference type="InterPro" id="IPR036397">
    <property type="entry name" value="RNaseH_sf"/>
</dbReference>
<dbReference type="PANTHER" id="PTHR12801">
    <property type="entry name" value="RNA EXONUCLEASE REXO1 / RECO3 FAMILY MEMBER-RELATED"/>
    <property type="match status" value="1"/>
</dbReference>
<protein>
    <submittedName>
        <fullName evidence="4">RNA exonuclease 4</fullName>
    </submittedName>
</protein>
<reference evidence="5" key="2">
    <citation type="submission" date="2019-10" db="EMBL/GenBank/DDBJ databases">
        <title>A de novo genome assembly of a pear dwarfing rootstock.</title>
        <authorList>
            <person name="Wang F."/>
            <person name="Wang J."/>
            <person name="Li S."/>
            <person name="Zhang Y."/>
            <person name="Fang M."/>
            <person name="Ma L."/>
            <person name="Zhao Y."/>
            <person name="Jiang S."/>
        </authorList>
    </citation>
    <scope>NUCLEOTIDE SEQUENCE [LARGE SCALE GENOMIC DNA]</scope>
</reference>
<proteinExistence type="predicted"/>
<evidence type="ECO:0000313" key="4">
    <source>
        <dbReference type="EMBL" id="KAB2637074.1"/>
    </source>
</evidence>